<feature type="transmembrane region" description="Helical" evidence="9">
    <location>
        <begin position="41"/>
        <end position="60"/>
    </location>
</feature>
<keyword evidence="6 9" id="KW-1133">Transmembrane helix</keyword>
<feature type="transmembrane region" description="Helical" evidence="9">
    <location>
        <begin position="95"/>
        <end position="114"/>
    </location>
</feature>
<evidence type="ECO:0000256" key="4">
    <source>
        <dbReference type="ARBA" id="ARBA00022692"/>
    </source>
</evidence>
<feature type="transmembrane region" description="Helical" evidence="9">
    <location>
        <begin position="121"/>
        <end position="138"/>
    </location>
</feature>
<dbReference type="AlphaFoldDB" id="L9ZTT8"/>
<dbReference type="STRING" id="1230458.C484_15278"/>
<evidence type="ECO:0000256" key="5">
    <source>
        <dbReference type="ARBA" id="ARBA00022801"/>
    </source>
</evidence>
<keyword evidence="3" id="KW-0645">Protease</keyword>
<dbReference type="GO" id="GO:0006508">
    <property type="term" value="P:proteolysis"/>
    <property type="evidence" value="ECO:0007669"/>
    <property type="project" value="UniProtKB-KW"/>
</dbReference>
<keyword evidence="5" id="KW-0378">Hydrolase</keyword>
<accession>L9ZTT8</accession>
<keyword evidence="7 9" id="KW-0472">Membrane</keyword>
<keyword evidence="2" id="KW-1003">Cell membrane</keyword>
<sequence>MPLASAAADAVPAAGLEFAGDAAARSPASLSAILNSPLTDALAWIAIGAFMFAALLQWFGNVDSARILAGAAWLVFGVFWLTMVPYYFADAQSPIKTLLALAALPLSAYTAYLLYGGRTSLLLLSKAVAFMGLIYLPAETIPVVRTWLIETTAAQTHYGMELLGYSPGLIEGTNGYQSKFAFDPSETVTGRTTYIVLSCTGIGSMAIFGGLIASVTAPLKRKVSAFAVAIGVIWILNLGRNIFIGLASPWGWFQQEPLVSLLTTYMGAEPDRVSFLVSHNYIAQSLSIVALLGITYIVVRLVPEVLAPLEDVLYILTGTEYDLFEALDVEDRRPAYAPSALEQ</sequence>
<feature type="active site" description="Acyl-thioester intermediate" evidence="8">
    <location>
        <position position="199"/>
    </location>
</feature>
<evidence type="ECO:0000256" key="7">
    <source>
        <dbReference type="ARBA" id="ARBA00023136"/>
    </source>
</evidence>
<evidence type="ECO:0000256" key="1">
    <source>
        <dbReference type="ARBA" id="ARBA00004651"/>
    </source>
</evidence>
<evidence type="ECO:0000256" key="3">
    <source>
        <dbReference type="ARBA" id="ARBA00022670"/>
    </source>
</evidence>
<organism evidence="10 11">
    <name type="scientific">Natrialba taiwanensis DSM 12281</name>
    <dbReference type="NCBI Taxonomy" id="1230458"/>
    <lineage>
        <taxon>Archaea</taxon>
        <taxon>Methanobacteriati</taxon>
        <taxon>Methanobacteriota</taxon>
        <taxon>Stenosarchaea group</taxon>
        <taxon>Halobacteria</taxon>
        <taxon>Halobacteriales</taxon>
        <taxon>Natrialbaceae</taxon>
        <taxon>Natrialba</taxon>
    </lineage>
</organism>
<proteinExistence type="predicted"/>
<protein>
    <submittedName>
        <fullName evidence="10">Exosortase EpsH-like protein</fullName>
    </submittedName>
</protein>
<dbReference type="Proteomes" id="UP000011648">
    <property type="component" value="Unassembled WGS sequence"/>
</dbReference>
<dbReference type="NCBIfam" id="TIGR04178">
    <property type="entry name" value="exo_archaeo"/>
    <property type="match status" value="1"/>
</dbReference>
<evidence type="ECO:0000313" key="11">
    <source>
        <dbReference type="Proteomes" id="UP000011648"/>
    </source>
</evidence>
<dbReference type="EMBL" id="AOIL01000050">
    <property type="protein sequence ID" value="ELY88967.1"/>
    <property type="molecule type" value="Genomic_DNA"/>
</dbReference>
<feature type="transmembrane region" description="Helical" evidence="9">
    <location>
        <begin position="67"/>
        <end position="89"/>
    </location>
</feature>
<feature type="transmembrane region" description="Helical" evidence="9">
    <location>
        <begin position="281"/>
        <end position="299"/>
    </location>
</feature>
<dbReference type="InterPro" id="IPR019127">
    <property type="entry name" value="Exosortase"/>
</dbReference>
<keyword evidence="11" id="KW-1185">Reference proteome</keyword>
<evidence type="ECO:0000256" key="9">
    <source>
        <dbReference type="SAM" id="Phobius"/>
    </source>
</evidence>
<dbReference type="InterPro" id="IPR014522">
    <property type="entry name" value="ArtA"/>
</dbReference>
<name>L9ZTT8_9EURY</name>
<evidence type="ECO:0000313" key="10">
    <source>
        <dbReference type="EMBL" id="ELY88967.1"/>
    </source>
</evidence>
<dbReference type="OrthoDB" id="200496at2157"/>
<feature type="transmembrane region" description="Helical" evidence="9">
    <location>
        <begin position="194"/>
        <end position="213"/>
    </location>
</feature>
<dbReference type="Pfam" id="PF09721">
    <property type="entry name" value="Exosortase_EpsH"/>
    <property type="match status" value="1"/>
</dbReference>
<dbReference type="PATRIC" id="fig|1230458.4.peg.3091"/>
<dbReference type="PIRSF" id="PIRSF025737">
    <property type="entry name" value="Cyco1"/>
    <property type="match status" value="1"/>
</dbReference>
<gene>
    <name evidence="10" type="ORF">C484_15278</name>
</gene>
<dbReference type="RefSeq" id="WP_006826724.1">
    <property type="nucleotide sequence ID" value="NZ_AOIL01000050.1"/>
</dbReference>
<dbReference type="GO" id="GO:0005886">
    <property type="term" value="C:plasma membrane"/>
    <property type="evidence" value="ECO:0007669"/>
    <property type="project" value="UniProtKB-SubCell"/>
</dbReference>
<dbReference type="InterPro" id="IPR026392">
    <property type="entry name" value="Exo/Archaeosortase_dom"/>
</dbReference>
<feature type="active site" description="Proton donor" evidence="8">
    <location>
        <position position="240"/>
    </location>
</feature>
<reference evidence="10 11" key="1">
    <citation type="journal article" date="2014" name="PLoS Genet.">
        <title>Phylogenetically driven sequencing of extremely halophilic archaea reveals strategies for static and dynamic osmo-response.</title>
        <authorList>
            <person name="Becker E.A."/>
            <person name="Seitzer P.M."/>
            <person name="Tritt A."/>
            <person name="Larsen D."/>
            <person name="Krusor M."/>
            <person name="Yao A.I."/>
            <person name="Wu D."/>
            <person name="Madern D."/>
            <person name="Eisen J.A."/>
            <person name="Darling A.E."/>
            <person name="Facciotti M.T."/>
        </authorList>
    </citation>
    <scope>NUCLEOTIDE SEQUENCE [LARGE SCALE GENOMIC DNA]</scope>
    <source>
        <strain evidence="10 11">DSM 12281</strain>
    </source>
</reference>
<keyword evidence="4 9" id="KW-0812">Transmembrane</keyword>
<comment type="caution">
    <text evidence="10">The sequence shown here is derived from an EMBL/GenBank/DDBJ whole genome shotgun (WGS) entry which is preliminary data.</text>
</comment>
<evidence type="ECO:0000256" key="8">
    <source>
        <dbReference type="PIRSR" id="PIRSR025737-1"/>
    </source>
</evidence>
<evidence type="ECO:0000256" key="2">
    <source>
        <dbReference type="ARBA" id="ARBA00022475"/>
    </source>
</evidence>
<evidence type="ECO:0000256" key="6">
    <source>
        <dbReference type="ARBA" id="ARBA00022989"/>
    </source>
</evidence>
<comment type="subcellular location">
    <subcellularLocation>
        <location evidence="1">Cell membrane</location>
        <topology evidence="1">Multi-pass membrane protein</topology>
    </subcellularLocation>
</comment>
<feature type="transmembrane region" description="Helical" evidence="9">
    <location>
        <begin position="225"/>
        <end position="252"/>
    </location>
</feature>
<dbReference type="NCBIfam" id="TIGR04125">
    <property type="entry name" value="exosort_PGF_TRM"/>
    <property type="match status" value="1"/>
</dbReference>
<dbReference type="GO" id="GO:0008233">
    <property type="term" value="F:peptidase activity"/>
    <property type="evidence" value="ECO:0007669"/>
    <property type="project" value="UniProtKB-KW"/>
</dbReference>